<name>A0A5B7HVY4_PORTR</name>
<sequence>MKRERRKRDSVDYEPRRGIFEVIRTPGTLLNAVLQWSGAVRVHVPLKRHPRPGPSSPYLSDQAVTIHVTSGPITPYFSATPPLQHAMQQSHHTPL</sequence>
<proteinExistence type="predicted"/>
<protein>
    <submittedName>
        <fullName evidence="1">Uncharacterized protein</fullName>
    </submittedName>
</protein>
<keyword evidence="2" id="KW-1185">Reference proteome</keyword>
<reference evidence="1 2" key="1">
    <citation type="submission" date="2019-05" db="EMBL/GenBank/DDBJ databases">
        <title>Another draft genome of Portunus trituberculatus and its Hox gene families provides insights of decapod evolution.</title>
        <authorList>
            <person name="Jeong J.-H."/>
            <person name="Song I."/>
            <person name="Kim S."/>
            <person name="Choi T."/>
            <person name="Kim D."/>
            <person name="Ryu S."/>
            <person name="Kim W."/>
        </authorList>
    </citation>
    <scope>NUCLEOTIDE SEQUENCE [LARGE SCALE GENOMIC DNA]</scope>
    <source>
        <tissue evidence="1">Muscle</tissue>
    </source>
</reference>
<dbReference type="Proteomes" id="UP000324222">
    <property type="component" value="Unassembled WGS sequence"/>
</dbReference>
<accession>A0A5B7HVY4</accession>
<organism evidence="1 2">
    <name type="scientific">Portunus trituberculatus</name>
    <name type="common">Swimming crab</name>
    <name type="synonym">Neptunus trituberculatus</name>
    <dbReference type="NCBI Taxonomy" id="210409"/>
    <lineage>
        <taxon>Eukaryota</taxon>
        <taxon>Metazoa</taxon>
        <taxon>Ecdysozoa</taxon>
        <taxon>Arthropoda</taxon>
        <taxon>Crustacea</taxon>
        <taxon>Multicrustacea</taxon>
        <taxon>Malacostraca</taxon>
        <taxon>Eumalacostraca</taxon>
        <taxon>Eucarida</taxon>
        <taxon>Decapoda</taxon>
        <taxon>Pleocyemata</taxon>
        <taxon>Brachyura</taxon>
        <taxon>Eubrachyura</taxon>
        <taxon>Portunoidea</taxon>
        <taxon>Portunidae</taxon>
        <taxon>Portuninae</taxon>
        <taxon>Portunus</taxon>
    </lineage>
</organism>
<evidence type="ECO:0000313" key="1">
    <source>
        <dbReference type="EMBL" id="MPC73995.1"/>
    </source>
</evidence>
<comment type="caution">
    <text evidence="1">The sequence shown here is derived from an EMBL/GenBank/DDBJ whole genome shotgun (WGS) entry which is preliminary data.</text>
</comment>
<dbReference type="AlphaFoldDB" id="A0A5B7HVY4"/>
<dbReference type="EMBL" id="VSRR010038011">
    <property type="protein sequence ID" value="MPC73995.1"/>
    <property type="molecule type" value="Genomic_DNA"/>
</dbReference>
<gene>
    <name evidence="1" type="ORF">E2C01_068339</name>
</gene>
<evidence type="ECO:0000313" key="2">
    <source>
        <dbReference type="Proteomes" id="UP000324222"/>
    </source>
</evidence>